<protein>
    <submittedName>
        <fullName evidence="2">Nucleic acid-binding protein</fullName>
    </submittedName>
</protein>
<dbReference type="Pfam" id="PF01850">
    <property type="entry name" value="PIN"/>
    <property type="match status" value="1"/>
</dbReference>
<reference evidence="2 3" key="1">
    <citation type="journal article" date="2014" name="Syst. Appl. Microbiol.">
        <title>Complete genomes of freshwater sulfur oxidizers Sulfuricella denitrificans skB26 and Sulfuritalea hydrogenivorans sk43H: genetic insights into the sulfur oxidation pathway of betaproteobacteria.</title>
        <authorList>
            <person name="Watanabe T."/>
            <person name="Kojima H."/>
            <person name="Fukui M."/>
        </authorList>
    </citation>
    <scope>NUCLEOTIDE SEQUENCE [LARGE SCALE GENOMIC DNA]</scope>
    <source>
        <strain evidence="2">DSM22779</strain>
    </source>
</reference>
<evidence type="ECO:0000259" key="1">
    <source>
        <dbReference type="Pfam" id="PF01850"/>
    </source>
</evidence>
<dbReference type="OrthoDB" id="32974at2"/>
<dbReference type="PANTHER" id="PTHR39664:SF2">
    <property type="entry name" value="NUCLEIC ACID-BINDING PROTEIN, CONTAINING PIN DOMAIN-RELATED"/>
    <property type="match status" value="1"/>
</dbReference>
<dbReference type="InterPro" id="IPR029060">
    <property type="entry name" value="PIN-like_dom_sf"/>
</dbReference>
<accession>W0SIR4</accession>
<dbReference type="CDD" id="cd18683">
    <property type="entry name" value="PIN_VapC-like"/>
    <property type="match status" value="1"/>
</dbReference>
<evidence type="ECO:0000313" key="3">
    <source>
        <dbReference type="Proteomes" id="UP000031637"/>
    </source>
</evidence>
<dbReference type="HOGENOM" id="CLU_121449_0_0_4"/>
<feature type="domain" description="PIN" evidence="1">
    <location>
        <begin position="2"/>
        <end position="126"/>
    </location>
</feature>
<dbReference type="STRING" id="1223802.SUTH_03039"/>
<evidence type="ECO:0000313" key="2">
    <source>
        <dbReference type="EMBL" id="BAO30817.1"/>
    </source>
</evidence>
<dbReference type="KEGG" id="shd:SUTH_03039"/>
<dbReference type="Proteomes" id="UP000031637">
    <property type="component" value="Chromosome"/>
</dbReference>
<dbReference type="RefSeq" id="WP_041100404.1">
    <property type="nucleotide sequence ID" value="NZ_AP012547.1"/>
</dbReference>
<proteinExistence type="predicted"/>
<dbReference type="InterPro" id="IPR002716">
    <property type="entry name" value="PIN_dom"/>
</dbReference>
<dbReference type="SUPFAM" id="SSF88723">
    <property type="entry name" value="PIN domain-like"/>
    <property type="match status" value="1"/>
</dbReference>
<organism evidence="2 3">
    <name type="scientific">Sulfuritalea hydrogenivorans sk43H</name>
    <dbReference type="NCBI Taxonomy" id="1223802"/>
    <lineage>
        <taxon>Bacteria</taxon>
        <taxon>Pseudomonadati</taxon>
        <taxon>Pseudomonadota</taxon>
        <taxon>Betaproteobacteria</taxon>
        <taxon>Nitrosomonadales</taxon>
        <taxon>Sterolibacteriaceae</taxon>
        <taxon>Sulfuritalea</taxon>
    </lineage>
</organism>
<sequence>MIALDTNVLARAIATEIDADAATRAQRKRAQALLSSGQQLFVPVTVIEELEWVLRGAYDMSPDDIAAVFEDMLAVENLTVDRAAAVGQALVWYRQGLDFSDALHLAQSGLCSGLATFDARFARTARRLGLEPRVSAPG</sequence>
<keyword evidence="3" id="KW-1185">Reference proteome</keyword>
<dbReference type="Gene3D" id="3.40.50.1010">
    <property type="entry name" value="5'-nuclease"/>
    <property type="match status" value="1"/>
</dbReference>
<dbReference type="EMBL" id="AP012547">
    <property type="protein sequence ID" value="BAO30817.1"/>
    <property type="molecule type" value="Genomic_DNA"/>
</dbReference>
<gene>
    <name evidence="2" type="ORF">SUTH_03039</name>
</gene>
<dbReference type="PANTHER" id="PTHR39664">
    <property type="match status" value="1"/>
</dbReference>
<dbReference type="AlphaFoldDB" id="W0SIR4"/>
<name>W0SIR4_9PROT</name>